<dbReference type="Proteomes" id="UP000789901">
    <property type="component" value="Unassembled WGS sequence"/>
</dbReference>
<protein>
    <submittedName>
        <fullName evidence="1">13635_t:CDS:1</fullName>
    </submittedName>
</protein>
<reference evidence="1 2" key="1">
    <citation type="submission" date="2021-06" db="EMBL/GenBank/DDBJ databases">
        <authorList>
            <person name="Kallberg Y."/>
            <person name="Tangrot J."/>
            <person name="Rosling A."/>
        </authorList>
    </citation>
    <scope>NUCLEOTIDE SEQUENCE [LARGE SCALE GENOMIC DNA]</scope>
    <source>
        <strain evidence="1 2">120-4 pot B 10/14</strain>
    </source>
</reference>
<evidence type="ECO:0000313" key="1">
    <source>
        <dbReference type="EMBL" id="CAG8721703.1"/>
    </source>
</evidence>
<name>A0ABN7V2Q1_GIGMA</name>
<gene>
    <name evidence="1" type="ORF">GMARGA_LOCUS13578</name>
</gene>
<comment type="caution">
    <text evidence="1">The sequence shown here is derived from an EMBL/GenBank/DDBJ whole genome shotgun (WGS) entry which is preliminary data.</text>
</comment>
<keyword evidence="2" id="KW-1185">Reference proteome</keyword>
<organism evidence="1 2">
    <name type="scientific">Gigaspora margarita</name>
    <dbReference type="NCBI Taxonomy" id="4874"/>
    <lineage>
        <taxon>Eukaryota</taxon>
        <taxon>Fungi</taxon>
        <taxon>Fungi incertae sedis</taxon>
        <taxon>Mucoromycota</taxon>
        <taxon>Glomeromycotina</taxon>
        <taxon>Glomeromycetes</taxon>
        <taxon>Diversisporales</taxon>
        <taxon>Gigasporaceae</taxon>
        <taxon>Gigaspora</taxon>
    </lineage>
</organism>
<sequence>MSLSYEYISYLWQDKNVFKGNLFDFNTILDNNSSYSSFKTVNLENQVQTTCKASGCDRPVYVENNGRKHPYCGIVCARSFDASFSNGRQGRDKSTFQRALCKIWECDKPCYIEPSGIRHPYCSRTCARKDFQNPNTNTKKDTRKYTGFEKELIWDYN</sequence>
<evidence type="ECO:0000313" key="2">
    <source>
        <dbReference type="Proteomes" id="UP000789901"/>
    </source>
</evidence>
<dbReference type="EMBL" id="CAJVQB010008661">
    <property type="protein sequence ID" value="CAG8721703.1"/>
    <property type="molecule type" value="Genomic_DNA"/>
</dbReference>
<proteinExistence type="predicted"/>
<accession>A0ABN7V2Q1</accession>